<protein>
    <submittedName>
        <fullName evidence="2">Excinuclease</fullName>
    </submittedName>
</protein>
<feature type="chain" id="PRO_5019070431" evidence="1">
    <location>
        <begin position="24"/>
        <end position="148"/>
    </location>
</feature>
<name>A0A432M392_9GAMM</name>
<sequence>MKAKFGVLVAIALVLAVSGPASAKDKIVHFPFANAVAEATQSGKLDGAVKFYLTGHAPQGQVAVLKDDVSVNRKTNAFGKADQKTCDWALQSALIALQDQAKAAGANAVVDIVSDYGNEYRDGEKYECHVGFVMSGVIMKGKLAKVQP</sequence>
<dbReference type="AlphaFoldDB" id="A0A432M392"/>
<dbReference type="InterPro" id="IPR035439">
    <property type="entry name" value="UPF0145_dom_sf"/>
</dbReference>
<keyword evidence="1" id="KW-0732">Signal</keyword>
<dbReference type="RefSeq" id="WP_126685886.1">
    <property type="nucleotide sequence ID" value="NZ_RYYV01000013.1"/>
</dbReference>
<evidence type="ECO:0000256" key="1">
    <source>
        <dbReference type="SAM" id="SignalP"/>
    </source>
</evidence>
<keyword evidence="3" id="KW-1185">Reference proteome</keyword>
<dbReference type="Proteomes" id="UP000274358">
    <property type="component" value="Unassembled WGS sequence"/>
</dbReference>
<proteinExistence type="predicted"/>
<evidence type="ECO:0000313" key="2">
    <source>
        <dbReference type="EMBL" id="RUL72963.1"/>
    </source>
</evidence>
<feature type="signal peptide" evidence="1">
    <location>
        <begin position="1"/>
        <end position="23"/>
    </location>
</feature>
<dbReference type="EMBL" id="RYYV01000013">
    <property type="protein sequence ID" value="RUL72963.1"/>
    <property type="molecule type" value="Genomic_DNA"/>
</dbReference>
<gene>
    <name evidence="2" type="ORF">EKH80_16540</name>
</gene>
<evidence type="ECO:0000313" key="3">
    <source>
        <dbReference type="Proteomes" id="UP000274358"/>
    </source>
</evidence>
<reference evidence="2 3" key="1">
    <citation type="submission" date="2018-12" db="EMBL/GenBank/DDBJ databases">
        <title>Dyella dinghuensis sp. nov. DHOA06 and Dyella choica sp. nov. 4M-K27, isolated from forest soil.</title>
        <authorList>
            <person name="Qiu L.-H."/>
            <person name="Gao Z.-H."/>
        </authorList>
    </citation>
    <scope>NUCLEOTIDE SEQUENCE [LARGE SCALE GENOMIC DNA]</scope>
    <source>
        <strain evidence="2 3">4M-K27</strain>
    </source>
</reference>
<accession>A0A432M392</accession>
<dbReference type="OrthoDB" id="8161726at2"/>
<dbReference type="SUPFAM" id="SSF117782">
    <property type="entry name" value="YbjQ-like"/>
    <property type="match status" value="1"/>
</dbReference>
<organism evidence="2 3">
    <name type="scientific">Dyella choica</name>
    <dbReference type="NCBI Taxonomy" id="1927959"/>
    <lineage>
        <taxon>Bacteria</taxon>
        <taxon>Pseudomonadati</taxon>
        <taxon>Pseudomonadota</taxon>
        <taxon>Gammaproteobacteria</taxon>
        <taxon>Lysobacterales</taxon>
        <taxon>Rhodanobacteraceae</taxon>
        <taxon>Dyella</taxon>
    </lineage>
</organism>
<comment type="caution">
    <text evidence="2">The sequence shown here is derived from an EMBL/GenBank/DDBJ whole genome shotgun (WGS) entry which is preliminary data.</text>
</comment>